<keyword evidence="6" id="KW-0630">Potassium</keyword>
<evidence type="ECO:0000256" key="4">
    <source>
        <dbReference type="ARBA" id="ARBA00022538"/>
    </source>
</evidence>
<evidence type="ECO:0000313" key="15">
    <source>
        <dbReference type="Proteomes" id="UP001374535"/>
    </source>
</evidence>
<evidence type="ECO:0000256" key="3">
    <source>
        <dbReference type="ARBA" id="ARBA00022449"/>
    </source>
</evidence>
<evidence type="ECO:0000256" key="1">
    <source>
        <dbReference type="ARBA" id="ARBA00004141"/>
    </source>
</evidence>
<dbReference type="InterPro" id="IPR044880">
    <property type="entry name" value="NCX_ion-bd_dom_sf"/>
</dbReference>
<dbReference type="GO" id="GO:0015297">
    <property type="term" value="F:antiporter activity"/>
    <property type="evidence" value="ECO:0007669"/>
    <property type="project" value="UniProtKB-KW"/>
</dbReference>
<organism evidence="14 15">
    <name type="scientific">Vigna mungo</name>
    <name type="common">Black gram</name>
    <name type="synonym">Phaseolus mungo</name>
    <dbReference type="NCBI Taxonomy" id="3915"/>
    <lineage>
        <taxon>Eukaryota</taxon>
        <taxon>Viridiplantae</taxon>
        <taxon>Streptophyta</taxon>
        <taxon>Embryophyta</taxon>
        <taxon>Tracheophyta</taxon>
        <taxon>Spermatophyta</taxon>
        <taxon>Magnoliopsida</taxon>
        <taxon>eudicotyledons</taxon>
        <taxon>Gunneridae</taxon>
        <taxon>Pentapetalae</taxon>
        <taxon>rosids</taxon>
        <taxon>fabids</taxon>
        <taxon>Fabales</taxon>
        <taxon>Fabaceae</taxon>
        <taxon>Papilionoideae</taxon>
        <taxon>50 kb inversion clade</taxon>
        <taxon>NPAAA clade</taxon>
        <taxon>indigoferoid/millettioid clade</taxon>
        <taxon>Phaseoleae</taxon>
        <taxon>Vigna</taxon>
    </lineage>
</organism>
<keyword evidence="5 12" id="KW-0812">Transmembrane</keyword>
<feature type="transmembrane region" description="Helical" evidence="12">
    <location>
        <begin position="149"/>
        <end position="168"/>
    </location>
</feature>
<comment type="similarity">
    <text evidence="11">Belongs to the Ca(2+):cation antiporter (CaCA) (TC 2.A.19) family. Cation/calcium exchanger (CCX) subfamily.</text>
</comment>
<dbReference type="GO" id="GO:0008324">
    <property type="term" value="F:monoatomic cation transmembrane transporter activity"/>
    <property type="evidence" value="ECO:0007669"/>
    <property type="project" value="TreeGrafter"/>
</dbReference>
<feature type="transmembrane region" description="Helical" evidence="12">
    <location>
        <begin position="286"/>
        <end position="309"/>
    </location>
</feature>
<evidence type="ECO:0000313" key="14">
    <source>
        <dbReference type="EMBL" id="WVZ06772.1"/>
    </source>
</evidence>
<keyword evidence="4" id="KW-0633">Potassium transport</keyword>
<evidence type="ECO:0000259" key="13">
    <source>
        <dbReference type="Pfam" id="PF01699"/>
    </source>
</evidence>
<dbReference type="AlphaFoldDB" id="A0AAQ3ND36"/>
<feature type="domain" description="Sodium/calcium exchanger membrane region" evidence="13">
    <location>
        <begin position="467"/>
        <end position="620"/>
    </location>
</feature>
<dbReference type="PANTHER" id="PTHR12266:SF24">
    <property type="entry name" value="CATION_CALCIUM EXCHANGER 1"/>
    <property type="match status" value="1"/>
</dbReference>
<evidence type="ECO:0000256" key="10">
    <source>
        <dbReference type="ARBA" id="ARBA00023201"/>
    </source>
</evidence>
<evidence type="ECO:0000256" key="6">
    <source>
        <dbReference type="ARBA" id="ARBA00022958"/>
    </source>
</evidence>
<feature type="transmembrane region" description="Helical" evidence="12">
    <location>
        <begin position="488"/>
        <end position="511"/>
    </location>
</feature>
<feature type="transmembrane region" description="Helical" evidence="12">
    <location>
        <begin position="463"/>
        <end position="482"/>
    </location>
</feature>
<feature type="transmembrane region" description="Helical" evidence="12">
    <location>
        <begin position="575"/>
        <end position="593"/>
    </location>
</feature>
<comment type="subcellular location">
    <subcellularLocation>
        <location evidence="1">Membrane</location>
        <topology evidence="1">Multi-pass membrane protein</topology>
    </subcellularLocation>
</comment>
<keyword evidence="3" id="KW-0050">Antiport</keyword>
<proteinExistence type="inferred from homology"/>
<protein>
    <recommendedName>
        <fullName evidence="13">Sodium/calcium exchanger membrane region domain-containing protein</fullName>
    </recommendedName>
</protein>
<feature type="transmembrane region" description="Helical" evidence="12">
    <location>
        <begin position="229"/>
        <end position="248"/>
    </location>
</feature>
<keyword evidence="9 12" id="KW-0472">Membrane</keyword>
<keyword evidence="7 12" id="KW-1133">Transmembrane helix</keyword>
<dbReference type="GO" id="GO:0016020">
    <property type="term" value="C:membrane"/>
    <property type="evidence" value="ECO:0007669"/>
    <property type="project" value="UniProtKB-SubCell"/>
</dbReference>
<keyword evidence="10" id="KW-0739">Sodium transport</keyword>
<dbReference type="EMBL" id="CP144695">
    <property type="protein sequence ID" value="WVZ06772.1"/>
    <property type="molecule type" value="Genomic_DNA"/>
</dbReference>
<feature type="transmembrane region" description="Helical" evidence="12">
    <location>
        <begin position="403"/>
        <end position="420"/>
    </location>
</feature>
<reference evidence="14 15" key="1">
    <citation type="journal article" date="2023" name="Life. Sci Alliance">
        <title>Evolutionary insights into 3D genome organization and epigenetic landscape of Vigna mungo.</title>
        <authorList>
            <person name="Junaid A."/>
            <person name="Singh B."/>
            <person name="Bhatia S."/>
        </authorList>
    </citation>
    <scope>NUCLEOTIDE SEQUENCE [LARGE SCALE GENOMIC DNA]</scope>
    <source>
        <strain evidence="14">Urdbean</strain>
    </source>
</reference>
<keyword evidence="15" id="KW-1185">Reference proteome</keyword>
<feature type="domain" description="Sodium/calcium exchanger membrane region" evidence="13">
    <location>
        <begin position="158"/>
        <end position="302"/>
    </location>
</feature>
<dbReference type="InterPro" id="IPR004837">
    <property type="entry name" value="NaCa_Exmemb"/>
</dbReference>
<dbReference type="Proteomes" id="UP001374535">
    <property type="component" value="Chromosome 6"/>
</dbReference>
<keyword evidence="10" id="KW-0406">Ion transport</keyword>
<evidence type="ECO:0000256" key="9">
    <source>
        <dbReference type="ARBA" id="ARBA00023136"/>
    </source>
</evidence>
<feature type="transmembrane region" description="Helical" evidence="12">
    <location>
        <begin position="29"/>
        <end position="47"/>
    </location>
</feature>
<evidence type="ECO:0000256" key="8">
    <source>
        <dbReference type="ARBA" id="ARBA00023053"/>
    </source>
</evidence>
<feature type="transmembrane region" description="Helical" evidence="12">
    <location>
        <begin position="54"/>
        <end position="75"/>
    </location>
</feature>
<dbReference type="Pfam" id="PF01699">
    <property type="entry name" value="Na_Ca_ex"/>
    <property type="match status" value="2"/>
</dbReference>
<gene>
    <name evidence="14" type="ORF">V8G54_020118</name>
</gene>
<feature type="transmembrane region" description="Helical" evidence="12">
    <location>
        <begin position="432"/>
        <end position="451"/>
    </location>
</feature>
<feature type="transmembrane region" description="Helical" evidence="12">
    <location>
        <begin position="605"/>
        <end position="627"/>
    </location>
</feature>
<evidence type="ECO:0000256" key="5">
    <source>
        <dbReference type="ARBA" id="ARBA00022692"/>
    </source>
</evidence>
<dbReference type="GO" id="GO:0006813">
    <property type="term" value="P:potassium ion transport"/>
    <property type="evidence" value="ECO:0007669"/>
    <property type="project" value="UniProtKB-KW"/>
</dbReference>
<feature type="transmembrane region" description="Helical" evidence="12">
    <location>
        <begin position="260"/>
        <end position="280"/>
    </location>
</feature>
<evidence type="ECO:0000256" key="11">
    <source>
        <dbReference type="ARBA" id="ARBA00038187"/>
    </source>
</evidence>
<accession>A0AAQ3ND36</accession>
<evidence type="ECO:0000256" key="7">
    <source>
        <dbReference type="ARBA" id="ARBA00022989"/>
    </source>
</evidence>
<dbReference type="GO" id="GO:0006814">
    <property type="term" value="P:sodium ion transport"/>
    <property type="evidence" value="ECO:0007669"/>
    <property type="project" value="UniProtKB-KW"/>
</dbReference>
<name>A0AAQ3ND36_VIGMU</name>
<keyword evidence="2" id="KW-0813">Transport</keyword>
<evidence type="ECO:0000256" key="12">
    <source>
        <dbReference type="SAM" id="Phobius"/>
    </source>
</evidence>
<keyword evidence="8" id="KW-0915">Sodium</keyword>
<dbReference type="Gene3D" id="1.20.1420.30">
    <property type="entry name" value="NCX, central ion-binding region"/>
    <property type="match status" value="2"/>
</dbReference>
<dbReference type="InterPro" id="IPR051359">
    <property type="entry name" value="CaCA_antiporter"/>
</dbReference>
<sequence>MAFCLVCDGISLELFLLSSTFSKRSTATFFQSLCQTTLYMASFIIFKSKLQSRVLVLVLNLAFIFLFCLLLNLYLHLPNENSQGHSNASFLSIFNHARLFKDVSVQGCTDIHKYSDFDSKCLYVKSNLECRSKGYINYLQIFYCNSGKFPIFGQALLALWLVVLFYLLGDTASNYFCSSLEGLSNILRLSPTIAGVTLLSLGNGAPDFFASVVSFSGSSSNGAVGLNSILGGSFFVSCVVLGVISILVSPNQVEVEKASFIRDVLFFLVSLFILLIIIYIGKITLFASICYVSIYFLYVCAVSATHLMYGGDKTNSRQYSMSSDESPAPSIPLLGYVDEEKQSLAEIVVVEDKDQKPASSFDDNSFFGCLYFGKLVQVLELPLCLPRRLTIPVVSEEKWSKPFAVISVTLAPVLLAVLFNTQGENVASRSSIVTYIVAALIGIVLGNMACVTTDRCSPPTKSLFPWLAGGFAMSVTWTYIIAAELVSVLVSIGSIIGVSPSVLGLTVLAWGNSLGDFIANGAMALNGGADGVQMAISGCYAGPMFNTLMGLGLPLVLSALSDHPDPYVIPKDPSLYETILFLMGGLLWALVILPKKSMKLDKSLGVGLLSVYLCFLVIRIALAFGVVKF</sequence>
<evidence type="ECO:0000256" key="2">
    <source>
        <dbReference type="ARBA" id="ARBA00022448"/>
    </source>
</evidence>
<dbReference type="PANTHER" id="PTHR12266">
    <property type="entry name" value="NA+/CA2+ K+ INDEPENDENT EXCHANGER"/>
    <property type="match status" value="1"/>
</dbReference>